<dbReference type="Pfam" id="PF03171">
    <property type="entry name" value="2OG-FeII_Oxy"/>
    <property type="match status" value="1"/>
</dbReference>
<comment type="similarity">
    <text evidence="3">Belongs to the iron/ascorbate-dependent oxidoreductase family.</text>
</comment>
<dbReference type="Proteomes" id="UP001341840">
    <property type="component" value="Unassembled WGS sequence"/>
</dbReference>
<accession>A0ABU6Z0T8</accession>
<keyword evidence="6" id="KW-1185">Reference proteome</keyword>
<dbReference type="Gene3D" id="2.60.120.330">
    <property type="entry name" value="B-lactam Antibiotic, Isopenicillin N Synthase, Chain"/>
    <property type="match status" value="1"/>
</dbReference>
<dbReference type="InterPro" id="IPR044861">
    <property type="entry name" value="IPNS-like_FE2OG_OXY"/>
</dbReference>
<reference evidence="5 6" key="1">
    <citation type="journal article" date="2023" name="Plants (Basel)">
        <title>Bridging the Gap: Combining Genomics and Transcriptomics Approaches to Understand Stylosanthes scabra, an Orphan Legume from the Brazilian Caatinga.</title>
        <authorList>
            <person name="Ferreira-Neto J.R.C."/>
            <person name="da Silva M.D."/>
            <person name="Binneck E."/>
            <person name="de Melo N.F."/>
            <person name="da Silva R.H."/>
            <person name="de Melo A.L.T.M."/>
            <person name="Pandolfi V."/>
            <person name="Bustamante F.O."/>
            <person name="Brasileiro-Vidal A.C."/>
            <person name="Benko-Iseppon A.M."/>
        </authorList>
    </citation>
    <scope>NUCLEOTIDE SEQUENCE [LARGE SCALE GENOMIC DNA]</scope>
    <source>
        <tissue evidence="5">Leaves</tissue>
    </source>
</reference>
<dbReference type="EC" id="1.14.11.15" evidence="5"/>
<evidence type="ECO:0000256" key="1">
    <source>
        <dbReference type="ARBA" id="ARBA00022723"/>
    </source>
</evidence>
<dbReference type="PANTHER" id="PTHR47990">
    <property type="entry name" value="2-OXOGLUTARATE (2OG) AND FE(II)-DEPENDENT OXYGENASE SUPERFAMILY PROTEIN-RELATED"/>
    <property type="match status" value="1"/>
</dbReference>
<dbReference type="GO" id="GO:0016707">
    <property type="term" value="F:gibberellin 3-beta-dioxygenase activity"/>
    <property type="evidence" value="ECO:0007669"/>
    <property type="project" value="UniProtKB-EC"/>
</dbReference>
<comment type="caution">
    <text evidence="5">The sequence shown here is derived from an EMBL/GenBank/DDBJ whole genome shotgun (WGS) entry which is preliminary data.</text>
</comment>
<protein>
    <submittedName>
        <fullName evidence="5">Iron ascorbate-dependent oxidoreductase</fullName>
        <ecNumber evidence="5">1.14.11.15</ecNumber>
    </submittedName>
</protein>
<evidence type="ECO:0000313" key="5">
    <source>
        <dbReference type="EMBL" id="MED6215820.1"/>
    </source>
</evidence>
<name>A0ABU6Z0T8_9FABA</name>
<feature type="domain" description="Fe2OG dioxygenase" evidence="4">
    <location>
        <begin position="210"/>
        <end position="308"/>
    </location>
</feature>
<dbReference type="PROSITE" id="PS51471">
    <property type="entry name" value="FE2OG_OXY"/>
    <property type="match status" value="1"/>
</dbReference>
<dbReference type="InterPro" id="IPR050231">
    <property type="entry name" value="Iron_ascorbate_oxido_reductase"/>
</dbReference>
<evidence type="ECO:0000313" key="6">
    <source>
        <dbReference type="Proteomes" id="UP001341840"/>
    </source>
</evidence>
<keyword evidence="3 5" id="KW-0560">Oxidoreductase</keyword>
<dbReference type="SUPFAM" id="SSF51197">
    <property type="entry name" value="Clavaminate synthase-like"/>
    <property type="match status" value="1"/>
</dbReference>
<evidence type="ECO:0000256" key="3">
    <source>
        <dbReference type="RuleBase" id="RU003682"/>
    </source>
</evidence>
<dbReference type="EMBL" id="JASCZI010271863">
    <property type="protein sequence ID" value="MED6215820.1"/>
    <property type="molecule type" value="Genomic_DNA"/>
</dbReference>
<gene>
    <name evidence="5" type="primary">GA3ox4_1</name>
    <name evidence="5" type="ORF">PIB30_001437</name>
</gene>
<evidence type="ECO:0000256" key="2">
    <source>
        <dbReference type="ARBA" id="ARBA00023004"/>
    </source>
</evidence>
<proteinExistence type="inferred from homology"/>
<keyword evidence="2 3" id="KW-0408">Iron</keyword>
<sequence>MATFVSASVETHEENQNTKTLSIDLPLDFSSIQFLPKSHAWPELNNDDQIENNNESSLLALPIIDFHDPNVMEHIGLACEEWGAFQLKNHGIPKSVIKELEVQTKRLFDLPQEQKMKALRSRDNPASGYGTIWITRFFQQCMWQEGFTISGPSDTDAKNIWPDDYQSFCDAMKKFRDESRMLIEKLIHLSFKYLGISKEQEGNWIGLNNCVDALQLNSYPICPNPENAMGIGPHTDTSFFTVVHQFQSSGLQMLKDGSVLHRAIVNNIKHRYSMVYFYRPTMDHVISPLISNNTHDNPRFRAALTLKEYSAIKDKNFDKALSIISVKKD</sequence>
<keyword evidence="1 3" id="KW-0479">Metal-binding</keyword>
<dbReference type="InterPro" id="IPR005123">
    <property type="entry name" value="Oxoglu/Fe-dep_dioxygenase_dom"/>
</dbReference>
<dbReference type="Pfam" id="PF14226">
    <property type="entry name" value="DIOX_N"/>
    <property type="match status" value="1"/>
</dbReference>
<organism evidence="5 6">
    <name type="scientific">Stylosanthes scabra</name>
    <dbReference type="NCBI Taxonomy" id="79078"/>
    <lineage>
        <taxon>Eukaryota</taxon>
        <taxon>Viridiplantae</taxon>
        <taxon>Streptophyta</taxon>
        <taxon>Embryophyta</taxon>
        <taxon>Tracheophyta</taxon>
        <taxon>Spermatophyta</taxon>
        <taxon>Magnoliopsida</taxon>
        <taxon>eudicotyledons</taxon>
        <taxon>Gunneridae</taxon>
        <taxon>Pentapetalae</taxon>
        <taxon>rosids</taxon>
        <taxon>fabids</taxon>
        <taxon>Fabales</taxon>
        <taxon>Fabaceae</taxon>
        <taxon>Papilionoideae</taxon>
        <taxon>50 kb inversion clade</taxon>
        <taxon>dalbergioids sensu lato</taxon>
        <taxon>Dalbergieae</taxon>
        <taxon>Pterocarpus clade</taxon>
        <taxon>Stylosanthes</taxon>
    </lineage>
</organism>
<dbReference type="InterPro" id="IPR027443">
    <property type="entry name" value="IPNS-like_sf"/>
</dbReference>
<evidence type="ECO:0000259" key="4">
    <source>
        <dbReference type="PROSITE" id="PS51471"/>
    </source>
</evidence>
<dbReference type="InterPro" id="IPR026992">
    <property type="entry name" value="DIOX_N"/>
</dbReference>